<dbReference type="OrthoDB" id="9806840at2"/>
<protein>
    <submittedName>
        <fullName evidence="2">Peptidoglycan binding domain-containing protein</fullName>
    </submittedName>
</protein>
<reference evidence="2 3" key="1">
    <citation type="submission" date="2016-12" db="EMBL/GenBank/DDBJ databases">
        <title>The genome of dimorphic prosthecate Glycocaulis alkaliphilus 6b-8t, isolated from crude oil dictates its adaptability in petroleum environments.</title>
        <authorList>
            <person name="Wu X.-L."/>
            <person name="Geng S."/>
        </authorList>
    </citation>
    <scope>NUCLEOTIDE SEQUENCE [LARGE SCALE GENOMIC DNA]</scope>
    <source>
        <strain evidence="2 3">6B-8</strain>
    </source>
</reference>
<dbReference type="Pfam" id="PF06282">
    <property type="entry name" value="DUF1036"/>
    <property type="match status" value="2"/>
</dbReference>
<feature type="chain" id="PRO_5019185467" evidence="1">
    <location>
        <begin position="24"/>
        <end position="328"/>
    </location>
</feature>
<dbReference type="AlphaFoldDB" id="A0A3T0ECG7"/>
<organism evidence="2 3">
    <name type="scientific">Glycocaulis alkaliphilus</name>
    <dbReference type="NCBI Taxonomy" id="1434191"/>
    <lineage>
        <taxon>Bacteria</taxon>
        <taxon>Pseudomonadati</taxon>
        <taxon>Pseudomonadota</taxon>
        <taxon>Alphaproteobacteria</taxon>
        <taxon>Maricaulales</taxon>
        <taxon>Maricaulaceae</taxon>
        <taxon>Glycocaulis</taxon>
    </lineage>
</organism>
<keyword evidence="3" id="KW-1185">Reference proteome</keyword>
<keyword evidence="1" id="KW-0732">Signal</keyword>
<dbReference type="InterPro" id="IPR009380">
    <property type="entry name" value="DUF1036"/>
</dbReference>
<evidence type="ECO:0000256" key="1">
    <source>
        <dbReference type="SAM" id="SignalP"/>
    </source>
</evidence>
<feature type="signal peptide" evidence="1">
    <location>
        <begin position="1"/>
        <end position="23"/>
    </location>
</feature>
<name>A0A3T0ECG7_9PROT</name>
<dbReference type="EMBL" id="CP018911">
    <property type="protein sequence ID" value="AZU04992.1"/>
    <property type="molecule type" value="Genomic_DNA"/>
</dbReference>
<evidence type="ECO:0000313" key="3">
    <source>
        <dbReference type="Proteomes" id="UP000286954"/>
    </source>
</evidence>
<dbReference type="KEGG" id="gak:X907_2478"/>
<sequence length="328" mass="36093">MMRAVMVLAVLVLAGIFAPQARAGEVCNETSYYVDAAKAWGGENGISAQGWQRIAPGSCVRFSGIPSGAPQFLYARTSEAYLGGAREWLGRTPVCVDRANFQIEGAQDCEAMGLEQRDFRQLAPSERARAVLVEPDDFGSRALEAGVQRLLQTLGYEVRVVDGFAGRRSRNQIAAFERDAGASFGSNYERLIERLHAVALERNREVGLNVCNQASVPVGIAIARQRNERWQSRGWWRIESGSCMRVIDERLQPGEVFVFAQTINGGNSEPLRRGVEAFCVAPGRFTSEGRANCAERGYTQVLFRPSPVPVEGIARVTLEEADFEDLVQ</sequence>
<gene>
    <name evidence="2" type="ORF">X907_2478</name>
</gene>
<accession>A0A3T0ECG7</accession>
<dbReference type="RefSeq" id="WP_127568401.1">
    <property type="nucleotide sequence ID" value="NZ_BMFB01000001.1"/>
</dbReference>
<proteinExistence type="predicted"/>
<evidence type="ECO:0000313" key="2">
    <source>
        <dbReference type="EMBL" id="AZU04992.1"/>
    </source>
</evidence>
<dbReference type="Proteomes" id="UP000286954">
    <property type="component" value="Chromosome"/>
</dbReference>